<dbReference type="PANTHER" id="PTHR42756:SF1">
    <property type="entry name" value="TRANSCRIPTIONAL REPRESSOR OF EMRAB OPERON"/>
    <property type="match status" value="1"/>
</dbReference>
<dbReference type="EMBL" id="CP046173">
    <property type="protein sequence ID" value="QIS18254.1"/>
    <property type="molecule type" value="Genomic_DNA"/>
</dbReference>
<proteinExistence type="predicted"/>
<evidence type="ECO:0000256" key="2">
    <source>
        <dbReference type="ARBA" id="ARBA00023125"/>
    </source>
</evidence>
<evidence type="ECO:0000256" key="3">
    <source>
        <dbReference type="ARBA" id="ARBA00023163"/>
    </source>
</evidence>
<sequence>MHEARVRNLLGAAALAVSDLMVEGATAAGGIGSSGAAALVILSTAPGVSVTELGRRIGLSQSAATRMVDGLAARGLVCRRGASAKSVEVHPTDAGIVAAERVLRARDDLLATLVGLLDDAEQDKLAELLDKLLEGIYGRLPSSARVCRLCDRACCVADDQICPVGQAERRTAAADG</sequence>
<dbReference type="PRINTS" id="PR00598">
    <property type="entry name" value="HTHMARR"/>
</dbReference>
<keyword evidence="2" id="KW-0238">DNA-binding</keyword>
<evidence type="ECO:0000256" key="1">
    <source>
        <dbReference type="ARBA" id="ARBA00023015"/>
    </source>
</evidence>
<gene>
    <name evidence="5" type="ORF">F6W96_08155</name>
</gene>
<dbReference type="GO" id="GO:0003700">
    <property type="term" value="F:DNA-binding transcription factor activity"/>
    <property type="evidence" value="ECO:0007669"/>
    <property type="project" value="InterPro"/>
</dbReference>
<keyword evidence="1" id="KW-0805">Transcription regulation</keyword>
<dbReference type="PANTHER" id="PTHR42756">
    <property type="entry name" value="TRANSCRIPTIONAL REGULATOR, MARR"/>
    <property type="match status" value="1"/>
</dbReference>
<protein>
    <submittedName>
        <fullName evidence="5">MarR family transcriptional regulator</fullName>
    </submittedName>
</protein>
<dbReference type="GO" id="GO:0003677">
    <property type="term" value="F:DNA binding"/>
    <property type="evidence" value="ECO:0007669"/>
    <property type="project" value="UniProtKB-KW"/>
</dbReference>
<dbReference type="AlphaFoldDB" id="A0A6G9YYF8"/>
<organism evidence="5 6">
    <name type="scientific">Nocardia terpenica</name>
    <dbReference type="NCBI Taxonomy" id="455432"/>
    <lineage>
        <taxon>Bacteria</taxon>
        <taxon>Bacillati</taxon>
        <taxon>Actinomycetota</taxon>
        <taxon>Actinomycetes</taxon>
        <taxon>Mycobacteriales</taxon>
        <taxon>Nocardiaceae</taxon>
        <taxon>Nocardia</taxon>
    </lineage>
</organism>
<dbReference type="PROSITE" id="PS50995">
    <property type="entry name" value="HTH_MARR_2"/>
    <property type="match status" value="1"/>
</dbReference>
<accession>A0A6G9YYF8</accession>
<evidence type="ECO:0000259" key="4">
    <source>
        <dbReference type="PROSITE" id="PS50995"/>
    </source>
</evidence>
<reference evidence="5 6" key="1">
    <citation type="journal article" date="2019" name="ACS Chem. Biol.">
        <title>Identification and Mobilization of a Cryptic Antibiotic Biosynthesis Gene Locus from a Human-Pathogenic Nocardia Isolate.</title>
        <authorList>
            <person name="Herisse M."/>
            <person name="Ishida K."/>
            <person name="Porter J.L."/>
            <person name="Howden B."/>
            <person name="Hertweck C."/>
            <person name="Stinear T.P."/>
            <person name="Pidot S.J."/>
        </authorList>
    </citation>
    <scope>NUCLEOTIDE SEQUENCE [LARGE SCALE GENOMIC DNA]</scope>
    <source>
        <strain evidence="5 6">AUSMDU00012715</strain>
    </source>
</reference>
<name>A0A6G9YYF8_9NOCA</name>
<dbReference type="SUPFAM" id="SSF46785">
    <property type="entry name" value="Winged helix' DNA-binding domain"/>
    <property type="match status" value="1"/>
</dbReference>
<evidence type="ECO:0000313" key="5">
    <source>
        <dbReference type="EMBL" id="QIS18254.1"/>
    </source>
</evidence>
<dbReference type="InterPro" id="IPR036390">
    <property type="entry name" value="WH_DNA-bd_sf"/>
</dbReference>
<dbReference type="Pfam" id="PF12802">
    <property type="entry name" value="MarR_2"/>
    <property type="match status" value="1"/>
</dbReference>
<feature type="domain" description="HTH marR-type" evidence="4">
    <location>
        <begin position="3"/>
        <end position="134"/>
    </location>
</feature>
<dbReference type="InterPro" id="IPR036388">
    <property type="entry name" value="WH-like_DNA-bd_sf"/>
</dbReference>
<dbReference type="InterPro" id="IPR000835">
    <property type="entry name" value="HTH_MarR-typ"/>
</dbReference>
<dbReference type="Proteomes" id="UP000500953">
    <property type="component" value="Chromosome"/>
</dbReference>
<dbReference type="RefSeq" id="WP_167485574.1">
    <property type="nucleotide sequence ID" value="NZ_CP046173.1"/>
</dbReference>
<dbReference type="SMART" id="SM00347">
    <property type="entry name" value="HTH_MARR"/>
    <property type="match status" value="1"/>
</dbReference>
<dbReference type="Gene3D" id="1.10.10.10">
    <property type="entry name" value="Winged helix-like DNA-binding domain superfamily/Winged helix DNA-binding domain"/>
    <property type="match status" value="1"/>
</dbReference>
<evidence type="ECO:0000313" key="6">
    <source>
        <dbReference type="Proteomes" id="UP000500953"/>
    </source>
</evidence>
<keyword evidence="3" id="KW-0804">Transcription</keyword>